<protein>
    <submittedName>
        <fullName evidence="1">Predicted protein</fullName>
    </submittedName>
</protein>
<organism evidence="2">
    <name type="scientific">Laccaria bicolor (strain S238N-H82 / ATCC MYA-4686)</name>
    <name type="common">Bicoloured deceiver</name>
    <name type="synonym">Laccaria laccata var. bicolor</name>
    <dbReference type="NCBI Taxonomy" id="486041"/>
    <lineage>
        <taxon>Eukaryota</taxon>
        <taxon>Fungi</taxon>
        <taxon>Dikarya</taxon>
        <taxon>Basidiomycota</taxon>
        <taxon>Agaricomycotina</taxon>
        <taxon>Agaricomycetes</taxon>
        <taxon>Agaricomycetidae</taxon>
        <taxon>Agaricales</taxon>
        <taxon>Agaricineae</taxon>
        <taxon>Hydnangiaceae</taxon>
        <taxon>Laccaria</taxon>
    </lineage>
</organism>
<sequence>MHSLRIFQTSKSQTAILLEDPRIMSILPHTPFILHLVLLSASLPARAAVGASHMTKTLLWKKLSMVPGMGTRNNKIMR</sequence>
<keyword evidence="2" id="KW-1185">Reference proteome</keyword>
<dbReference type="Proteomes" id="UP000001194">
    <property type="component" value="Unassembled WGS sequence"/>
</dbReference>
<evidence type="ECO:0000313" key="1">
    <source>
        <dbReference type="EMBL" id="EDR06941.1"/>
    </source>
</evidence>
<dbReference type="InParanoid" id="B0DEI3"/>
<dbReference type="GeneID" id="6078063"/>
<reference evidence="1 2" key="1">
    <citation type="journal article" date="2008" name="Nature">
        <title>The genome of Laccaria bicolor provides insights into mycorrhizal symbiosis.</title>
        <authorList>
            <person name="Martin F."/>
            <person name="Aerts A."/>
            <person name="Ahren D."/>
            <person name="Brun A."/>
            <person name="Danchin E.G.J."/>
            <person name="Duchaussoy F."/>
            <person name="Gibon J."/>
            <person name="Kohler A."/>
            <person name="Lindquist E."/>
            <person name="Pereda V."/>
            <person name="Salamov A."/>
            <person name="Shapiro H.J."/>
            <person name="Wuyts J."/>
            <person name="Blaudez D."/>
            <person name="Buee M."/>
            <person name="Brokstein P."/>
            <person name="Canbaeck B."/>
            <person name="Cohen D."/>
            <person name="Courty P.E."/>
            <person name="Coutinho P.M."/>
            <person name="Delaruelle C."/>
            <person name="Detter J.C."/>
            <person name="Deveau A."/>
            <person name="DiFazio S."/>
            <person name="Duplessis S."/>
            <person name="Fraissinet-Tachet L."/>
            <person name="Lucic E."/>
            <person name="Frey-Klett P."/>
            <person name="Fourrey C."/>
            <person name="Feussner I."/>
            <person name="Gay G."/>
            <person name="Grimwood J."/>
            <person name="Hoegger P.J."/>
            <person name="Jain P."/>
            <person name="Kilaru S."/>
            <person name="Labbe J."/>
            <person name="Lin Y.C."/>
            <person name="Legue V."/>
            <person name="Le Tacon F."/>
            <person name="Marmeisse R."/>
            <person name="Melayah D."/>
            <person name="Montanini B."/>
            <person name="Muratet M."/>
            <person name="Nehls U."/>
            <person name="Niculita-Hirzel H."/>
            <person name="Oudot-Le Secq M.P."/>
            <person name="Peter M."/>
            <person name="Quesneville H."/>
            <person name="Rajashekar B."/>
            <person name="Reich M."/>
            <person name="Rouhier N."/>
            <person name="Schmutz J."/>
            <person name="Yin T."/>
            <person name="Chalot M."/>
            <person name="Henrissat B."/>
            <person name="Kuees U."/>
            <person name="Lucas S."/>
            <person name="Van de Peer Y."/>
            <person name="Podila G.K."/>
            <person name="Polle A."/>
            <person name="Pukkila P.J."/>
            <person name="Richardson P.M."/>
            <person name="Rouze P."/>
            <person name="Sanders I.R."/>
            <person name="Stajich J.E."/>
            <person name="Tunlid A."/>
            <person name="Tuskan G."/>
            <person name="Grigoriev I.V."/>
        </authorList>
    </citation>
    <scope>NUCLEOTIDE SEQUENCE [LARGE SCALE GENOMIC DNA]</scope>
    <source>
        <strain evidence="2">S238N-H82 / ATCC MYA-4686</strain>
    </source>
</reference>
<name>B0DEI3_LACBS</name>
<gene>
    <name evidence="1" type="ORF">LACBIDRAFT_299328</name>
</gene>
<dbReference type="EMBL" id="DS547106">
    <property type="protein sequence ID" value="EDR06941.1"/>
    <property type="molecule type" value="Genomic_DNA"/>
</dbReference>
<dbReference type="RefSeq" id="XP_001882314.1">
    <property type="nucleotide sequence ID" value="XM_001882279.1"/>
</dbReference>
<accession>B0DEI3</accession>
<proteinExistence type="predicted"/>
<dbReference type="HOGENOM" id="CLU_2622444_0_0_1"/>
<evidence type="ECO:0000313" key="2">
    <source>
        <dbReference type="Proteomes" id="UP000001194"/>
    </source>
</evidence>
<dbReference type="AlphaFoldDB" id="B0DEI3"/>
<dbReference type="KEGG" id="lbc:LACBIDRAFT_299328"/>